<organism evidence="1 2">
    <name type="scientific">Citrus unshiu</name>
    <name type="common">Satsuma mandarin</name>
    <name type="synonym">Citrus nobilis var. unshiu</name>
    <dbReference type="NCBI Taxonomy" id="55188"/>
    <lineage>
        <taxon>Eukaryota</taxon>
        <taxon>Viridiplantae</taxon>
        <taxon>Streptophyta</taxon>
        <taxon>Embryophyta</taxon>
        <taxon>Tracheophyta</taxon>
        <taxon>Spermatophyta</taxon>
        <taxon>Magnoliopsida</taxon>
        <taxon>eudicotyledons</taxon>
        <taxon>Gunneridae</taxon>
        <taxon>Pentapetalae</taxon>
        <taxon>rosids</taxon>
        <taxon>malvids</taxon>
        <taxon>Sapindales</taxon>
        <taxon>Rutaceae</taxon>
        <taxon>Aurantioideae</taxon>
        <taxon>Citrus</taxon>
    </lineage>
</organism>
<comment type="caution">
    <text evidence="1">The sequence shown here is derived from an EMBL/GenBank/DDBJ whole genome shotgun (WGS) entry which is preliminary data.</text>
</comment>
<gene>
    <name evidence="1" type="ORF">CUMW_270030</name>
</gene>
<dbReference type="EMBL" id="BDQV01001124">
    <property type="protein sequence ID" value="GAY69182.1"/>
    <property type="molecule type" value="Genomic_DNA"/>
</dbReference>
<reference evidence="1 2" key="1">
    <citation type="journal article" date="2017" name="Front. Genet.">
        <title>Draft sequencing of the heterozygous diploid genome of Satsuma (Citrus unshiu Marc.) using a hybrid assembly approach.</title>
        <authorList>
            <person name="Shimizu T."/>
            <person name="Tanizawa Y."/>
            <person name="Mochizuki T."/>
            <person name="Nagasaki H."/>
            <person name="Yoshioka T."/>
            <person name="Toyoda A."/>
            <person name="Fujiyama A."/>
            <person name="Kaminuma E."/>
            <person name="Nakamura Y."/>
        </authorList>
    </citation>
    <scope>NUCLEOTIDE SEQUENCE [LARGE SCALE GENOMIC DNA]</scope>
    <source>
        <strain evidence="2">cv. Miyagawa wase</strain>
    </source>
</reference>
<keyword evidence="2" id="KW-1185">Reference proteome</keyword>
<name>A0A2H5QX48_CITUN</name>
<accession>A0A2H5QX48</accession>
<evidence type="ECO:0000313" key="2">
    <source>
        <dbReference type="Proteomes" id="UP000236630"/>
    </source>
</evidence>
<dbReference type="Proteomes" id="UP000236630">
    <property type="component" value="Unassembled WGS sequence"/>
</dbReference>
<sequence length="178" mass="19833">MDDVKLKQEQLGLPGDEIKKLKSPDTGVLGSGVQFQSLKGRHDRSCQNIFVLQDPSKSLLPEAVDGNAAHQYQDGEEQVLTACIQDYHILAILIVGWWPSKRRTGNILANIRDVPFLRAKDMIVETNKLKLPLSGARAKILLCKGVALEDLAVHDYRIRSVIIILIKLQYGYNSSAFP</sequence>
<evidence type="ECO:0000313" key="1">
    <source>
        <dbReference type="EMBL" id="GAY69182.1"/>
    </source>
</evidence>
<dbReference type="AlphaFoldDB" id="A0A2H5QX48"/>
<protein>
    <submittedName>
        <fullName evidence="1">Uncharacterized protein</fullName>
    </submittedName>
</protein>
<proteinExistence type="predicted"/>